<gene>
    <name evidence="4" type="ORF">H9L15_06055</name>
</gene>
<organism evidence="4 5">
    <name type="scientific">Sphingomonas daechungensis</name>
    <dbReference type="NCBI Taxonomy" id="1176646"/>
    <lineage>
        <taxon>Bacteria</taxon>
        <taxon>Pseudomonadati</taxon>
        <taxon>Pseudomonadota</taxon>
        <taxon>Alphaproteobacteria</taxon>
        <taxon>Sphingomonadales</taxon>
        <taxon>Sphingomonadaceae</taxon>
        <taxon>Sphingomonas</taxon>
    </lineage>
</organism>
<dbReference type="RefSeq" id="WP_187715523.1">
    <property type="nucleotide sequence ID" value="NZ_BAABJC010000001.1"/>
</dbReference>
<keyword evidence="2" id="KW-1133">Transmembrane helix</keyword>
<dbReference type="PROSITE" id="PS52015">
    <property type="entry name" value="TONB_CTD"/>
    <property type="match status" value="1"/>
</dbReference>
<dbReference type="Pfam" id="PF03544">
    <property type="entry name" value="TonB_C"/>
    <property type="match status" value="1"/>
</dbReference>
<dbReference type="InterPro" id="IPR037682">
    <property type="entry name" value="TonB_C"/>
</dbReference>
<evidence type="ECO:0000256" key="1">
    <source>
        <dbReference type="SAM" id="MobiDB-lite"/>
    </source>
</evidence>
<protein>
    <submittedName>
        <fullName evidence="4">Energy transducer TonB</fullName>
    </submittedName>
</protein>
<dbReference type="SUPFAM" id="SSF74653">
    <property type="entry name" value="TolA/TonB C-terminal domain"/>
    <property type="match status" value="1"/>
</dbReference>
<evidence type="ECO:0000259" key="3">
    <source>
        <dbReference type="PROSITE" id="PS52015"/>
    </source>
</evidence>
<reference evidence="4 5" key="1">
    <citation type="submission" date="2020-08" db="EMBL/GenBank/DDBJ databases">
        <title>Genome sequence of Sphingomonas daechungensis KACC 18115T.</title>
        <authorList>
            <person name="Hyun D.-W."/>
            <person name="Bae J.-W."/>
        </authorList>
    </citation>
    <scope>NUCLEOTIDE SEQUENCE [LARGE SCALE GENOMIC DNA]</scope>
    <source>
        <strain evidence="4 5">KACC 18115</strain>
    </source>
</reference>
<feature type="compositionally biased region" description="Pro residues" evidence="1">
    <location>
        <begin position="56"/>
        <end position="67"/>
    </location>
</feature>
<evidence type="ECO:0000256" key="2">
    <source>
        <dbReference type="SAM" id="Phobius"/>
    </source>
</evidence>
<feature type="region of interest" description="Disordered" evidence="1">
    <location>
        <begin position="52"/>
        <end position="115"/>
    </location>
</feature>
<feature type="domain" description="TonB C-terminal" evidence="3">
    <location>
        <begin position="128"/>
        <end position="218"/>
    </location>
</feature>
<sequence length="218" mass="23829">MPVYASPPGFVGQRQHPRALVFIVGIHAVAIAAVMTAKMDLPTRIFEPPIIVDQIPIPPDPPPQKVPEPPKRKSPPNSSIDHTQPLVPISNPRGPSVDQTPIPTLPTPGPIGTGPEVVPVPVPDPVWIAARFITPNRLIKPPYPADKQRLEEEATLRLKLSIDERGHVVAVEPVGKVDRSFFEAARRHLIANWRYKPATEDGHPVPSSTVITLSFRLA</sequence>
<keyword evidence="2" id="KW-0812">Transmembrane</keyword>
<name>A0ABX6T2Q4_9SPHN</name>
<dbReference type="Gene3D" id="3.30.1150.10">
    <property type="match status" value="1"/>
</dbReference>
<keyword evidence="5" id="KW-1185">Reference proteome</keyword>
<feature type="transmembrane region" description="Helical" evidence="2">
    <location>
        <begin position="20"/>
        <end position="37"/>
    </location>
</feature>
<dbReference type="EMBL" id="CP060780">
    <property type="protein sequence ID" value="QNP44102.1"/>
    <property type="molecule type" value="Genomic_DNA"/>
</dbReference>
<evidence type="ECO:0000313" key="4">
    <source>
        <dbReference type="EMBL" id="QNP44102.1"/>
    </source>
</evidence>
<keyword evidence="2" id="KW-0472">Membrane</keyword>
<dbReference type="Proteomes" id="UP000516134">
    <property type="component" value="Chromosome"/>
</dbReference>
<evidence type="ECO:0000313" key="5">
    <source>
        <dbReference type="Proteomes" id="UP000516134"/>
    </source>
</evidence>
<accession>A0ABX6T2Q4</accession>
<proteinExistence type="predicted"/>